<comment type="caution">
    <text evidence="3">The sequence shown here is derived from an EMBL/GenBank/DDBJ whole genome shotgun (WGS) entry which is preliminary data.</text>
</comment>
<evidence type="ECO:0000313" key="4">
    <source>
        <dbReference type="Proteomes" id="UP000051012"/>
    </source>
</evidence>
<dbReference type="Pfam" id="PF01364">
    <property type="entry name" value="Peptidase_C25"/>
    <property type="match status" value="1"/>
</dbReference>
<name>A0A0S7YHM9_UNCT6</name>
<gene>
    <name evidence="3" type="ORF">AMJ52_02360</name>
</gene>
<sequence length="422" mass="47248">MKRYVLFILIFFTLVFTQETGARYLIITHDSFYEAIQPLVQWKHRKGLSTKVVKLSDIGSSTSQIRNYIVTAYDTWETPPEFLLLVGAPNYLPFYYYGPGWHSYYSDNYYTSVDADVYNEILSGRLTVHSVSEAQAVVNKILSYEMTPNISDSLWFINACLIVREDYDYDDSIYWSDINHAKDLMRNHGYNIIDTLSWSGGDDANDVIAAVNEGRAFVLYRGSGLNNWYPPFSVNPDQTQNGTKLPIVLSITCRTIGTSSTPATAEGWLLTGTPTVPRGAAGYFATTTAISNGAYLRSAVCKGFFNALFQEGKRTFGEACEGARMNVYNLYGSESEYRGFTTLGDPAMTIWTAIPHPLAVSHDTLLSLEDDSLLVHVECHDVPLESALVCVLLDTLVYEYGYTTSEGSIVFNFDTLIPGYMH</sequence>
<dbReference type="Gene3D" id="3.40.50.1460">
    <property type="match status" value="1"/>
</dbReference>
<evidence type="ECO:0000259" key="2">
    <source>
        <dbReference type="Pfam" id="PF01364"/>
    </source>
</evidence>
<feature type="domain" description="Gingipain" evidence="2">
    <location>
        <begin position="24"/>
        <end position="349"/>
    </location>
</feature>
<dbReference type="EMBL" id="LJNI01000019">
    <property type="protein sequence ID" value="KPJ74003.1"/>
    <property type="molecule type" value="Genomic_DNA"/>
</dbReference>
<accession>A0A0S7YHM9</accession>
<evidence type="ECO:0000256" key="1">
    <source>
        <dbReference type="ARBA" id="ARBA00022729"/>
    </source>
</evidence>
<dbReference type="GO" id="GO:0008234">
    <property type="term" value="F:cysteine-type peptidase activity"/>
    <property type="evidence" value="ECO:0007669"/>
    <property type="project" value="InterPro"/>
</dbReference>
<protein>
    <recommendedName>
        <fullName evidence="2">Gingipain domain-containing protein</fullName>
    </recommendedName>
</protein>
<keyword evidence="1" id="KW-0732">Signal</keyword>
<feature type="non-terminal residue" evidence="3">
    <location>
        <position position="422"/>
    </location>
</feature>
<dbReference type="InterPro" id="IPR001769">
    <property type="entry name" value="Gingipain"/>
</dbReference>
<dbReference type="SUPFAM" id="SSF52129">
    <property type="entry name" value="Caspase-like"/>
    <property type="match status" value="1"/>
</dbReference>
<dbReference type="Gene3D" id="3.40.50.10390">
    <property type="entry name" value="Gingipain r, domain 1"/>
    <property type="match status" value="1"/>
</dbReference>
<reference evidence="3 4" key="1">
    <citation type="journal article" date="2015" name="Microbiome">
        <title>Genomic resolution of linkages in carbon, nitrogen, and sulfur cycling among widespread estuary sediment bacteria.</title>
        <authorList>
            <person name="Baker B.J."/>
            <person name="Lazar C.S."/>
            <person name="Teske A.P."/>
            <person name="Dick G.J."/>
        </authorList>
    </citation>
    <scope>NUCLEOTIDE SEQUENCE [LARGE SCALE GENOMIC DNA]</scope>
    <source>
        <strain evidence="3">DG_78</strain>
    </source>
</reference>
<proteinExistence type="predicted"/>
<dbReference type="GO" id="GO:0006508">
    <property type="term" value="P:proteolysis"/>
    <property type="evidence" value="ECO:0007669"/>
    <property type="project" value="InterPro"/>
</dbReference>
<dbReference type="InterPro" id="IPR029030">
    <property type="entry name" value="Caspase-like_dom_sf"/>
</dbReference>
<dbReference type="InterPro" id="IPR029031">
    <property type="entry name" value="Gingipain_N_sf"/>
</dbReference>
<dbReference type="Proteomes" id="UP000051012">
    <property type="component" value="Unassembled WGS sequence"/>
</dbReference>
<dbReference type="AlphaFoldDB" id="A0A0S7YHM9"/>
<evidence type="ECO:0000313" key="3">
    <source>
        <dbReference type="EMBL" id="KPJ74003.1"/>
    </source>
</evidence>
<organism evidence="3 4">
    <name type="scientific">candidate division TA06 bacterium DG_78</name>
    <dbReference type="NCBI Taxonomy" id="1703772"/>
    <lineage>
        <taxon>Bacteria</taxon>
        <taxon>Bacteria division TA06</taxon>
    </lineage>
</organism>